<accession>A0ABU3HB89</accession>
<dbReference type="InterPro" id="IPR000522">
    <property type="entry name" value="ABC_transptr_permease_BtuC"/>
</dbReference>
<feature type="transmembrane region" description="Helical" evidence="9">
    <location>
        <begin position="220"/>
        <end position="239"/>
    </location>
</feature>
<evidence type="ECO:0000256" key="8">
    <source>
        <dbReference type="SAM" id="MobiDB-lite"/>
    </source>
</evidence>
<dbReference type="PANTHER" id="PTHR30472:SF70">
    <property type="entry name" value="MOLYBDATE IMPORT SYSTEM PERMEASE PROTEIN MOLB"/>
    <property type="match status" value="1"/>
</dbReference>
<feature type="transmembrane region" description="Helical" evidence="9">
    <location>
        <begin position="29"/>
        <end position="52"/>
    </location>
</feature>
<feature type="region of interest" description="Disordered" evidence="8">
    <location>
        <begin position="1"/>
        <end position="21"/>
    </location>
</feature>
<evidence type="ECO:0000256" key="1">
    <source>
        <dbReference type="ARBA" id="ARBA00004651"/>
    </source>
</evidence>
<proteinExistence type="inferred from homology"/>
<evidence type="ECO:0000313" key="11">
    <source>
        <dbReference type="Proteomes" id="UP001248709"/>
    </source>
</evidence>
<reference evidence="10 11" key="1">
    <citation type="submission" date="2023-07" db="EMBL/GenBank/DDBJ databases">
        <title>Genomic Encyclopedia of Type Strains, Phase IV (KMG-IV): sequencing the most valuable type-strain genomes for metagenomic binning, comparative biology and taxonomic classification.</title>
        <authorList>
            <person name="Goeker M."/>
        </authorList>
    </citation>
    <scope>NUCLEOTIDE SEQUENCE [LARGE SCALE GENOMIC DNA]</scope>
    <source>
        <strain evidence="10 11">T98</strain>
    </source>
</reference>
<comment type="subcellular location">
    <subcellularLocation>
        <location evidence="1">Cell membrane</location>
        <topology evidence="1">Multi-pass membrane protein</topology>
    </subcellularLocation>
</comment>
<evidence type="ECO:0000313" key="10">
    <source>
        <dbReference type="EMBL" id="MDT3428080.1"/>
    </source>
</evidence>
<comment type="similarity">
    <text evidence="2">Belongs to the binding-protein-dependent transport system permease family. FecCD subfamily.</text>
</comment>
<evidence type="ECO:0000256" key="2">
    <source>
        <dbReference type="ARBA" id="ARBA00007935"/>
    </source>
</evidence>
<protein>
    <submittedName>
        <fullName evidence="10">Iron complex transport system permease protein</fullName>
    </submittedName>
</protein>
<feature type="transmembrane region" description="Helical" evidence="9">
    <location>
        <begin position="167"/>
        <end position="190"/>
    </location>
</feature>
<comment type="caution">
    <text evidence="10">The sequence shown here is derived from an EMBL/GenBank/DDBJ whole genome shotgun (WGS) entry which is preliminary data.</text>
</comment>
<organism evidence="10 11">
    <name type="scientific">Paenibacillus forsythiae</name>
    <dbReference type="NCBI Taxonomy" id="365616"/>
    <lineage>
        <taxon>Bacteria</taxon>
        <taxon>Bacillati</taxon>
        <taxon>Bacillota</taxon>
        <taxon>Bacilli</taxon>
        <taxon>Bacillales</taxon>
        <taxon>Paenibacillaceae</taxon>
        <taxon>Paenibacillus</taxon>
    </lineage>
</organism>
<keyword evidence="7 9" id="KW-0472">Membrane</keyword>
<dbReference type="EMBL" id="JAUSUY010000017">
    <property type="protein sequence ID" value="MDT3428080.1"/>
    <property type="molecule type" value="Genomic_DNA"/>
</dbReference>
<dbReference type="InterPro" id="IPR037294">
    <property type="entry name" value="ABC_BtuC-like"/>
</dbReference>
<feature type="transmembrane region" description="Helical" evidence="9">
    <location>
        <begin position="135"/>
        <end position="155"/>
    </location>
</feature>
<feature type="transmembrane region" description="Helical" evidence="9">
    <location>
        <begin position="259"/>
        <end position="286"/>
    </location>
</feature>
<evidence type="ECO:0000256" key="3">
    <source>
        <dbReference type="ARBA" id="ARBA00022448"/>
    </source>
</evidence>
<keyword evidence="6 9" id="KW-1133">Transmembrane helix</keyword>
<evidence type="ECO:0000256" key="5">
    <source>
        <dbReference type="ARBA" id="ARBA00022692"/>
    </source>
</evidence>
<feature type="transmembrane region" description="Helical" evidence="9">
    <location>
        <begin position="298"/>
        <end position="316"/>
    </location>
</feature>
<sequence length="351" mass="35851">MSGHHTNIGGGSEMRDGGLRKPPPRSSRLLLLLGAFLLLTALISLLVGRYSISAAELLALASGGDGADVGAQVLLEVRLTRIGAAILTGAALSMSGTAYQGMLRNPLVSPDILGAAAGASCGAALAILLGLDGFAVQIVAFCAGLAAVLLTFAASKAVAGMAGGGPMLLLLTGMVVGALFAAGISIIKFVADPYNTLPAITFWLMGGLSYVTGTDLLVQLLPMTAGAIPMLLLGWRLNVLSFGDEEASALGVDVRRLRLAFIIGATLLTSTAVSVAGMIGWVGLIIPHLSRIIAGVNHRLLLPASALIGACFLLIADDLARGLFDQEIPLGILTSIVGAPVFLTLLMKEHQ</sequence>
<evidence type="ECO:0000256" key="7">
    <source>
        <dbReference type="ARBA" id="ARBA00023136"/>
    </source>
</evidence>
<keyword evidence="3" id="KW-0813">Transport</keyword>
<dbReference type="PANTHER" id="PTHR30472">
    <property type="entry name" value="FERRIC ENTEROBACTIN TRANSPORT SYSTEM PERMEASE PROTEIN"/>
    <property type="match status" value="1"/>
</dbReference>
<keyword evidence="11" id="KW-1185">Reference proteome</keyword>
<dbReference type="CDD" id="cd06550">
    <property type="entry name" value="TM_ABC_iron-siderophores_like"/>
    <property type="match status" value="1"/>
</dbReference>
<dbReference type="RefSeq" id="WP_025699748.1">
    <property type="nucleotide sequence ID" value="NZ_JAUSUY010000017.1"/>
</dbReference>
<gene>
    <name evidence="10" type="ORF">J2Z22_003670</name>
</gene>
<feature type="transmembrane region" description="Helical" evidence="9">
    <location>
        <begin position="328"/>
        <end position="347"/>
    </location>
</feature>
<dbReference type="Gene3D" id="1.10.3470.10">
    <property type="entry name" value="ABC transporter involved in vitamin B12 uptake, BtuC"/>
    <property type="match status" value="1"/>
</dbReference>
<feature type="transmembrane region" description="Helical" evidence="9">
    <location>
        <begin position="196"/>
        <end position="213"/>
    </location>
</feature>
<dbReference type="Proteomes" id="UP001248709">
    <property type="component" value="Unassembled WGS sequence"/>
</dbReference>
<evidence type="ECO:0000256" key="6">
    <source>
        <dbReference type="ARBA" id="ARBA00022989"/>
    </source>
</evidence>
<keyword evidence="4" id="KW-1003">Cell membrane</keyword>
<evidence type="ECO:0000256" key="4">
    <source>
        <dbReference type="ARBA" id="ARBA00022475"/>
    </source>
</evidence>
<name>A0ABU3HB89_9BACL</name>
<dbReference type="Pfam" id="PF01032">
    <property type="entry name" value="FecCD"/>
    <property type="match status" value="1"/>
</dbReference>
<keyword evidence="5 9" id="KW-0812">Transmembrane</keyword>
<dbReference type="SUPFAM" id="SSF81345">
    <property type="entry name" value="ABC transporter involved in vitamin B12 uptake, BtuC"/>
    <property type="match status" value="1"/>
</dbReference>
<feature type="transmembrane region" description="Helical" evidence="9">
    <location>
        <begin position="112"/>
        <end position="129"/>
    </location>
</feature>
<evidence type="ECO:0000256" key="9">
    <source>
        <dbReference type="SAM" id="Phobius"/>
    </source>
</evidence>